<dbReference type="Proteomes" id="UP000794436">
    <property type="component" value="Unassembled WGS sequence"/>
</dbReference>
<dbReference type="AlphaFoldDB" id="A0A8K1C3L6"/>
<gene>
    <name evidence="1" type="ORF">Poli38472_008474</name>
</gene>
<evidence type="ECO:0000313" key="1">
    <source>
        <dbReference type="EMBL" id="TMW55826.1"/>
    </source>
</evidence>
<reference evidence="1" key="1">
    <citation type="submission" date="2019-03" db="EMBL/GenBank/DDBJ databases">
        <title>Long read genome sequence of the mycoparasitic Pythium oligandrum ATCC 38472 isolated from sugarbeet rhizosphere.</title>
        <authorList>
            <person name="Gaulin E."/>
        </authorList>
    </citation>
    <scope>NUCLEOTIDE SEQUENCE</scope>
    <source>
        <strain evidence="1">ATCC 38472_TT</strain>
    </source>
</reference>
<accession>A0A8K1C3L6</accession>
<comment type="caution">
    <text evidence="1">The sequence shown here is derived from an EMBL/GenBank/DDBJ whole genome shotgun (WGS) entry which is preliminary data.</text>
</comment>
<keyword evidence="2" id="KW-1185">Reference proteome</keyword>
<sequence length="208" mass="23233">MDNFLQLMPMVTDAEGDSALVYGDDELVVGENHDALGEPMAGVHLSHEETSNTNGFFESLQSFATTEASRSASRERSESVVDQLSDQERYFHILETMESAMRTADTQLQHRLETMERILSLKDPMEQLSEYVAFVLQEEPPEEEVDVVPELLNCAQHLTDERDIEAALLGAFFFLDDNSQSRKRGLGTKLPAVAAMIEASKGLEQSFV</sequence>
<organism evidence="1 2">
    <name type="scientific">Pythium oligandrum</name>
    <name type="common">Mycoparasitic fungus</name>
    <dbReference type="NCBI Taxonomy" id="41045"/>
    <lineage>
        <taxon>Eukaryota</taxon>
        <taxon>Sar</taxon>
        <taxon>Stramenopiles</taxon>
        <taxon>Oomycota</taxon>
        <taxon>Peronosporomycetes</taxon>
        <taxon>Pythiales</taxon>
        <taxon>Pythiaceae</taxon>
        <taxon>Pythium</taxon>
    </lineage>
</organism>
<dbReference type="OrthoDB" id="161349at2759"/>
<evidence type="ECO:0000313" key="2">
    <source>
        <dbReference type="Proteomes" id="UP000794436"/>
    </source>
</evidence>
<dbReference type="EMBL" id="SPLM01000146">
    <property type="protein sequence ID" value="TMW55826.1"/>
    <property type="molecule type" value="Genomic_DNA"/>
</dbReference>
<protein>
    <submittedName>
        <fullName evidence="1">Uncharacterized protein</fullName>
    </submittedName>
</protein>
<proteinExistence type="predicted"/>
<name>A0A8K1C3L6_PYTOL</name>